<sequence length="377" mass="42829">MAQRRRLSTLLPTDTIKTYYKVGTIFVLIWTLTLLFRYTPSGVRLIPPSDNAPSAPSAPAYCPPWKIPRGEWLAATNLGHDISTSILKVPYDIGTCRDRFSAVYPALPSGIWGFERPFELEWKARSGCILHPVDGALWLHRYRDKHILFFGDSLTQQVYISFICALEATLAQNTSHAPPVRMEDPDPAHSLGISHGWLFPSHNMTTTFFRSTAWTSRIEQASPVWTYARRSALWVVSDGAWYNTHKELAQQFFDLESLASDLYAFKAAVGALNYTGTFIARSYLPPHFDTADNEWQGPVPEKTCVPARQTATLNPRHTMLKEVAEEAGWPFVDVYKEVLPLWFLHRPPNDCRHFMHPGVPEWTFQALHHSMVEAGML</sequence>
<gene>
    <name evidence="4" type="ORF">SeLEV6574_g00433</name>
    <name evidence="5" type="ORF">SeMB42_g01831</name>
</gene>
<accession>A0A507DI04</accession>
<evidence type="ECO:0000313" key="4">
    <source>
        <dbReference type="EMBL" id="TPX51176.1"/>
    </source>
</evidence>
<protein>
    <recommendedName>
        <fullName evidence="3">Trichome birefringence-like C-terminal domain-containing protein</fullName>
    </recommendedName>
</protein>
<name>A0A507DI04_9FUNG</name>
<keyword evidence="2" id="KW-0812">Transmembrane</keyword>
<evidence type="ECO:0000313" key="5">
    <source>
        <dbReference type="EMBL" id="TPX51656.1"/>
    </source>
</evidence>
<keyword evidence="2" id="KW-0472">Membrane</keyword>
<evidence type="ECO:0000256" key="1">
    <source>
        <dbReference type="ARBA" id="ARBA00007727"/>
    </source>
</evidence>
<dbReference type="PANTHER" id="PTHR32285:SF48">
    <property type="entry name" value="PROTEIN TRICHOME BIREFRINGENCE-LIKE 19"/>
    <property type="match status" value="1"/>
</dbReference>
<feature type="transmembrane region" description="Helical" evidence="2">
    <location>
        <begin position="20"/>
        <end position="38"/>
    </location>
</feature>
<dbReference type="PANTHER" id="PTHR32285">
    <property type="entry name" value="PROTEIN TRICHOME BIREFRINGENCE-LIKE 9-RELATED"/>
    <property type="match status" value="1"/>
</dbReference>
<evidence type="ECO:0000259" key="3">
    <source>
        <dbReference type="Pfam" id="PF13839"/>
    </source>
</evidence>
<dbReference type="VEuPathDB" id="FungiDB:SeMB42_g01831"/>
<keyword evidence="6" id="KW-1185">Reference proteome</keyword>
<proteinExistence type="inferred from homology"/>
<keyword evidence="2" id="KW-1133">Transmembrane helix</keyword>
<dbReference type="Proteomes" id="UP000320475">
    <property type="component" value="Unassembled WGS sequence"/>
</dbReference>
<feature type="domain" description="Trichome birefringence-like C-terminal" evidence="3">
    <location>
        <begin position="133"/>
        <end position="214"/>
    </location>
</feature>
<dbReference type="AlphaFoldDB" id="A0A507DI04"/>
<evidence type="ECO:0000313" key="6">
    <source>
        <dbReference type="Proteomes" id="UP000317494"/>
    </source>
</evidence>
<dbReference type="InterPro" id="IPR026057">
    <property type="entry name" value="TBL_C"/>
</dbReference>
<reference evidence="6 7" key="1">
    <citation type="journal article" date="2019" name="Sci. Rep.">
        <title>Comparative genomics of chytrid fungi reveal insights into the obligate biotrophic and pathogenic lifestyle of Synchytrium endobioticum.</title>
        <authorList>
            <person name="van de Vossenberg B.T.L.H."/>
            <person name="Warris S."/>
            <person name="Nguyen H.D.T."/>
            <person name="van Gent-Pelzer M.P.E."/>
            <person name="Joly D.L."/>
            <person name="van de Geest H.C."/>
            <person name="Bonants P.J.M."/>
            <person name="Smith D.S."/>
            <person name="Levesque C.A."/>
            <person name="van der Lee T.A.J."/>
        </authorList>
    </citation>
    <scope>NUCLEOTIDE SEQUENCE [LARGE SCALE GENOMIC DNA]</scope>
    <source>
        <strain evidence="4 7">LEV6574</strain>
        <strain evidence="5 6">MB42</strain>
    </source>
</reference>
<comment type="caution">
    <text evidence="4">The sequence shown here is derived from an EMBL/GenBank/DDBJ whole genome shotgun (WGS) entry which is preliminary data.</text>
</comment>
<dbReference type="EMBL" id="QEAN01000051">
    <property type="protein sequence ID" value="TPX51656.1"/>
    <property type="molecule type" value="Genomic_DNA"/>
</dbReference>
<dbReference type="Pfam" id="PF13839">
    <property type="entry name" value="PC-Esterase"/>
    <property type="match status" value="1"/>
</dbReference>
<dbReference type="EMBL" id="QEAM01000007">
    <property type="protein sequence ID" value="TPX51176.1"/>
    <property type="molecule type" value="Genomic_DNA"/>
</dbReference>
<dbReference type="OrthoDB" id="630188at2759"/>
<dbReference type="GO" id="GO:0016413">
    <property type="term" value="F:O-acetyltransferase activity"/>
    <property type="evidence" value="ECO:0007669"/>
    <property type="project" value="InterPro"/>
</dbReference>
<dbReference type="Proteomes" id="UP000317494">
    <property type="component" value="Unassembled WGS sequence"/>
</dbReference>
<organism evidence="4 7">
    <name type="scientific">Synchytrium endobioticum</name>
    <dbReference type="NCBI Taxonomy" id="286115"/>
    <lineage>
        <taxon>Eukaryota</taxon>
        <taxon>Fungi</taxon>
        <taxon>Fungi incertae sedis</taxon>
        <taxon>Chytridiomycota</taxon>
        <taxon>Chytridiomycota incertae sedis</taxon>
        <taxon>Chytridiomycetes</taxon>
        <taxon>Synchytriales</taxon>
        <taxon>Synchytriaceae</taxon>
        <taxon>Synchytrium</taxon>
    </lineage>
</organism>
<comment type="similarity">
    <text evidence="1">Belongs to the PC-esterase family. TBL subfamily.</text>
</comment>
<evidence type="ECO:0000256" key="2">
    <source>
        <dbReference type="SAM" id="Phobius"/>
    </source>
</evidence>
<dbReference type="InterPro" id="IPR029962">
    <property type="entry name" value="TBL"/>
</dbReference>
<evidence type="ECO:0000313" key="7">
    <source>
        <dbReference type="Proteomes" id="UP000320475"/>
    </source>
</evidence>